<evidence type="ECO:0000313" key="4">
    <source>
        <dbReference type="Proteomes" id="UP000286045"/>
    </source>
</evidence>
<proteinExistence type="predicted"/>
<keyword evidence="2" id="KW-0408">Iron</keyword>
<evidence type="ECO:0000256" key="1">
    <source>
        <dbReference type="ARBA" id="ARBA00022737"/>
    </source>
</evidence>
<keyword evidence="1" id="KW-0677">Repeat</keyword>
<dbReference type="Proteomes" id="UP000286045">
    <property type="component" value="Unassembled WGS sequence"/>
</dbReference>
<keyword evidence="4" id="KW-1185">Reference proteome</keyword>
<dbReference type="SUPFAM" id="SSF117281">
    <property type="entry name" value="Kelch motif"/>
    <property type="match status" value="1"/>
</dbReference>
<name>A0A439CWC1_9PEZI</name>
<dbReference type="EMBL" id="RYZI01000329">
    <property type="protein sequence ID" value="RWA06524.1"/>
    <property type="molecule type" value="Genomic_DNA"/>
</dbReference>
<dbReference type="InterPro" id="IPR015915">
    <property type="entry name" value="Kelch-typ_b-propeller"/>
</dbReference>
<accession>A0A439CWC1</accession>
<sequence>MAEVAAGLWAAEEAVSTGVQAGVAGYAVAKPTMPLKASFSQIGSTTRDDSRAPLARYNHTVTVIDKKAYIFGGQTSNSHLATNDMHCVALPIKDVPAPEYQVLPAVRESEDDVAPRARTRHAACALRNYVAIYGGCDETGKLIEEGSKIRLFNTETSTWEVLEPSSHPERRPAARRKGALLSHDGNLILYGGVDSSDSELTDVWHFDRFTKVWNQLPHAPVATESAAIAGHTLYLVSASDSLSSEVHHLDIKLYDQEPPNWNTISIPTNPLTPGPKPRANGALLPITTGFGRNYLVYFFGERLGNAEKDNLRQWSDLWTFQLPSSDVGAKATTNLTDAIKPAKIKDQIRSKLGADTGKASWAEVEVQTPGDLQAHEGKVHPGPRGAFGYDVTPDRSGILLWGGMSGDGQAVGDGWMIELA</sequence>
<organism evidence="3 4">
    <name type="scientific">Xylaria grammica</name>
    <dbReference type="NCBI Taxonomy" id="363999"/>
    <lineage>
        <taxon>Eukaryota</taxon>
        <taxon>Fungi</taxon>
        <taxon>Dikarya</taxon>
        <taxon>Ascomycota</taxon>
        <taxon>Pezizomycotina</taxon>
        <taxon>Sordariomycetes</taxon>
        <taxon>Xylariomycetidae</taxon>
        <taxon>Xylariales</taxon>
        <taxon>Xylariaceae</taxon>
        <taxon>Xylaria</taxon>
    </lineage>
</organism>
<dbReference type="AlphaFoldDB" id="A0A439CWC1"/>
<gene>
    <name evidence="3" type="ORF">EKO27_g8582</name>
</gene>
<evidence type="ECO:0000256" key="2">
    <source>
        <dbReference type="ARBA" id="ARBA00023004"/>
    </source>
</evidence>
<evidence type="ECO:0008006" key="5">
    <source>
        <dbReference type="Google" id="ProtNLM"/>
    </source>
</evidence>
<dbReference type="PANTHER" id="PTHR47435:SF10">
    <property type="entry name" value="TIP ELONGATION ABERRANT PROTEIN 3"/>
    <property type="match status" value="1"/>
</dbReference>
<comment type="caution">
    <text evidence="3">The sequence shown here is derived from an EMBL/GenBank/DDBJ whole genome shotgun (WGS) entry which is preliminary data.</text>
</comment>
<dbReference type="GO" id="GO:0019760">
    <property type="term" value="P:glucosinolate metabolic process"/>
    <property type="evidence" value="ECO:0007669"/>
    <property type="project" value="UniProtKB-ARBA"/>
</dbReference>
<dbReference type="Gene3D" id="2.120.10.80">
    <property type="entry name" value="Kelch-type beta propeller"/>
    <property type="match status" value="2"/>
</dbReference>
<dbReference type="PANTHER" id="PTHR47435">
    <property type="entry name" value="KELCH REPEAT PROTEIN (AFU_ORTHOLOGUE AFUA_5G12780)"/>
    <property type="match status" value="1"/>
</dbReference>
<evidence type="ECO:0000313" key="3">
    <source>
        <dbReference type="EMBL" id="RWA06524.1"/>
    </source>
</evidence>
<reference evidence="3 4" key="1">
    <citation type="submission" date="2018-12" db="EMBL/GenBank/DDBJ databases">
        <title>Draft genome sequence of Xylaria grammica IHI A82.</title>
        <authorList>
            <person name="Buettner E."/>
            <person name="Kellner H."/>
        </authorList>
    </citation>
    <scope>NUCLEOTIDE SEQUENCE [LARGE SCALE GENOMIC DNA]</scope>
    <source>
        <strain evidence="3 4">IHI A82</strain>
    </source>
</reference>
<protein>
    <recommendedName>
        <fullName evidence="5">Galactose oxidase</fullName>
    </recommendedName>
</protein>